<dbReference type="EMBL" id="CP023737">
    <property type="protein sequence ID" value="ATQ67836.1"/>
    <property type="molecule type" value="Genomic_DNA"/>
</dbReference>
<proteinExistence type="predicted"/>
<evidence type="ECO:0000313" key="2">
    <source>
        <dbReference type="Proteomes" id="UP000230709"/>
    </source>
</evidence>
<keyword evidence="2" id="KW-1185">Reference proteome</keyword>
<protein>
    <submittedName>
        <fullName evidence="1">Uncharacterized protein</fullName>
    </submittedName>
</protein>
<dbReference type="STRING" id="595536.GCA_000178815_03560"/>
<dbReference type="Proteomes" id="UP000230709">
    <property type="component" value="Chromosome"/>
</dbReference>
<sequence length="67" mass="7687">MQVDQILVDLLEQTFQQTDKLLVQGDASWDTALEGVRTVVADLKIRYPGHSDWIEARLSDWLRGHAH</sequence>
<name>A0A2D2CYP1_METT3</name>
<organism evidence="1 2">
    <name type="scientific">Methylosinus trichosporium (strain ATCC 35070 / NCIMB 11131 / UNIQEM 75 / OB3b)</name>
    <dbReference type="NCBI Taxonomy" id="595536"/>
    <lineage>
        <taxon>Bacteria</taxon>
        <taxon>Pseudomonadati</taxon>
        <taxon>Pseudomonadota</taxon>
        <taxon>Alphaproteobacteria</taxon>
        <taxon>Hyphomicrobiales</taxon>
        <taxon>Methylocystaceae</taxon>
        <taxon>Methylosinus</taxon>
    </lineage>
</organism>
<evidence type="ECO:0000313" key="1">
    <source>
        <dbReference type="EMBL" id="ATQ67836.1"/>
    </source>
</evidence>
<dbReference type="KEGG" id="mtw:CQW49_07950"/>
<accession>A0A2D2CYP1</accession>
<dbReference type="AlphaFoldDB" id="A0A2D2CYP1"/>
<reference evidence="2" key="1">
    <citation type="submission" date="2017-10" db="EMBL/GenBank/DDBJ databases">
        <title>Completed PacBio SMRT sequence of Methylosinus trichosporium OB3b reveals presence of a third large plasmid.</title>
        <authorList>
            <person name="Charles T.C."/>
            <person name="Lynch M.D.J."/>
            <person name="Heil J.R."/>
            <person name="Cheng J."/>
        </authorList>
    </citation>
    <scope>NUCLEOTIDE SEQUENCE [LARGE SCALE GENOMIC DNA]</scope>
    <source>
        <strain evidence="2">OB3b</strain>
    </source>
</reference>
<gene>
    <name evidence="1" type="ORF">CQW49_07950</name>
</gene>